<protein>
    <recommendedName>
        <fullName evidence="1">Protein kinase domain-containing protein</fullName>
    </recommendedName>
</protein>
<feature type="domain" description="Protein kinase" evidence="1">
    <location>
        <begin position="1"/>
        <end position="115"/>
    </location>
</feature>
<evidence type="ECO:0000313" key="3">
    <source>
        <dbReference type="Proteomes" id="UP001342314"/>
    </source>
</evidence>
<name>A0AAV5GGK6_9BASI</name>
<accession>A0AAV5GGK6</accession>
<keyword evidence="3" id="KW-1185">Reference proteome</keyword>
<dbReference type="InterPro" id="IPR011009">
    <property type="entry name" value="Kinase-like_dom_sf"/>
</dbReference>
<evidence type="ECO:0000259" key="1">
    <source>
        <dbReference type="PROSITE" id="PS50011"/>
    </source>
</evidence>
<gene>
    <name evidence="2" type="ORF">Rhopal_001965-T1</name>
</gene>
<sequence length="119" mass="13357">MMGYMETAGPADAHDIWAVGVLVVNYASLDPEAPWPRYYYRDGDGKGLREWGNKHFPFDVPGVERLPSIRERVQATRALGNDSEVEGVSSFLRACWTIDPEARPTAAQLLQHEWLQGVV</sequence>
<dbReference type="PROSITE" id="PS50011">
    <property type="entry name" value="PROTEIN_KINASE_DOM"/>
    <property type="match status" value="1"/>
</dbReference>
<dbReference type="GO" id="GO:0005524">
    <property type="term" value="F:ATP binding"/>
    <property type="evidence" value="ECO:0007669"/>
    <property type="project" value="InterPro"/>
</dbReference>
<dbReference type="SUPFAM" id="SSF56112">
    <property type="entry name" value="Protein kinase-like (PK-like)"/>
    <property type="match status" value="1"/>
</dbReference>
<dbReference type="GO" id="GO:0004672">
    <property type="term" value="F:protein kinase activity"/>
    <property type="evidence" value="ECO:0007669"/>
    <property type="project" value="InterPro"/>
</dbReference>
<dbReference type="EMBL" id="BQKY01000004">
    <property type="protein sequence ID" value="GJN88994.1"/>
    <property type="molecule type" value="Genomic_DNA"/>
</dbReference>
<organism evidence="2 3">
    <name type="scientific">Rhodotorula paludigena</name>
    <dbReference type="NCBI Taxonomy" id="86838"/>
    <lineage>
        <taxon>Eukaryota</taxon>
        <taxon>Fungi</taxon>
        <taxon>Dikarya</taxon>
        <taxon>Basidiomycota</taxon>
        <taxon>Pucciniomycotina</taxon>
        <taxon>Microbotryomycetes</taxon>
        <taxon>Sporidiobolales</taxon>
        <taxon>Sporidiobolaceae</taxon>
        <taxon>Rhodotorula</taxon>
    </lineage>
</organism>
<comment type="caution">
    <text evidence="2">The sequence shown here is derived from an EMBL/GenBank/DDBJ whole genome shotgun (WGS) entry which is preliminary data.</text>
</comment>
<evidence type="ECO:0000313" key="2">
    <source>
        <dbReference type="EMBL" id="GJN88994.1"/>
    </source>
</evidence>
<dbReference type="InterPro" id="IPR000719">
    <property type="entry name" value="Prot_kinase_dom"/>
</dbReference>
<proteinExistence type="predicted"/>
<reference evidence="2 3" key="1">
    <citation type="submission" date="2021-12" db="EMBL/GenBank/DDBJ databases">
        <title>High titer production of polyol ester of fatty acids by Rhodotorula paludigena BS15 towards product separation-free biomass refinery.</title>
        <authorList>
            <person name="Mano J."/>
            <person name="Ono H."/>
            <person name="Tanaka T."/>
            <person name="Naito K."/>
            <person name="Sushida H."/>
            <person name="Ike M."/>
            <person name="Tokuyasu K."/>
            <person name="Kitaoka M."/>
        </authorList>
    </citation>
    <scope>NUCLEOTIDE SEQUENCE [LARGE SCALE GENOMIC DNA]</scope>
    <source>
        <strain evidence="2 3">BS15</strain>
    </source>
</reference>
<dbReference type="AlphaFoldDB" id="A0AAV5GGK6"/>
<dbReference type="Proteomes" id="UP001342314">
    <property type="component" value="Unassembled WGS sequence"/>
</dbReference>
<dbReference type="Gene3D" id="1.10.510.10">
    <property type="entry name" value="Transferase(Phosphotransferase) domain 1"/>
    <property type="match status" value="1"/>
</dbReference>